<dbReference type="AlphaFoldDB" id="A0A438HJS1"/>
<proteinExistence type="predicted"/>
<reference evidence="2 3" key="1">
    <citation type="journal article" date="2018" name="PLoS Genet.">
        <title>Population sequencing reveals clonal diversity and ancestral inbreeding in the grapevine cultivar Chardonnay.</title>
        <authorList>
            <person name="Roach M.J."/>
            <person name="Johnson D.L."/>
            <person name="Bohlmann J."/>
            <person name="van Vuuren H.J."/>
            <person name="Jones S.J."/>
            <person name="Pretorius I.S."/>
            <person name="Schmidt S.A."/>
            <person name="Borneman A.R."/>
        </authorList>
    </citation>
    <scope>NUCLEOTIDE SEQUENCE [LARGE SCALE GENOMIC DNA]</scope>
    <source>
        <strain evidence="3">cv. Chardonnay</strain>
        <tissue evidence="2">Leaf</tissue>
    </source>
</reference>
<dbReference type="Proteomes" id="UP000288805">
    <property type="component" value="Unassembled WGS sequence"/>
</dbReference>
<evidence type="ECO:0000313" key="2">
    <source>
        <dbReference type="EMBL" id="RVW84713.1"/>
    </source>
</evidence>
<accession>A0A438HJS1</accession>
<name>A0A438HJS1_VITVI</name>
<dbReference type="EMBL" id="QGNW01000212">
    <property type="protein sequence ID" value="RVW84713.1"/>
    <property type="molecule type" value="Genomic_DNA"/>
</dbReference>
<comment type="caution">
    <text evidence="2">The sequence shown here is derived from an EMBL/GenBank/DDBJ whole genome shotgun (WGS) entry which is preliminary data.</text>
</comment>
<feature type="region of interest" description="Disordered" evidence="1">
    <location>
        <begin position="1"/>
        <end position="20"/>
    </location>
</feature>
<gene>
    <name evidence="2" type="ORF">CK203_046723</name>
</gene>
<organism evidence="2 3">
    <name type="scientific">Vitis vinifera</name>
    <name type="common">Grape</name>
    <dbReference type="NCBI Taxonomy" id="29760"/>
    <lineage>
        <taxon>Eukaryota</taxon>
        <taxon>Viridiplantae</taxon>
        <taxon>Streptophyta</taxon>
        <taxon>Embryophyta</taxon>
        <taxon>Tracheophyta</taxon>
        <taxon>Spermatophyta</taxon>
        <taxon>Magnoliopsida</taxon>
        <taxon>eudicotyledons</taxon>
        <taxon>Gunneridae</taxon>
        <taxon>Pentapetalae</taxon>
        <taxon>rosids</taxon>
        <taxon>Vitales</taxon>
        <taxon>Vitaceae</taxon>
        <taxon>Viteae</taxon>
        <taxon>Vitis</taxon>
    </lineage>
</organism>
<sequence length="64" mass="7376">MSDISNESTTVPQPSMNNPIITDSSKIIRMYIRGRGKMGYLMGEKKAPVMDDPNYVIWMLRIPW</sequence>
<protein>
    <submittedName>
        <fullName evidence="2">Uncharacterized protein</fullName>
    </submittedName>
</protein>
<evidence type="ECO:0000313" key="3">
    <source>
        <dbReference type="Proteomes" id="UP000288805"/>
    </source>
</evidence>
<evidence type="ECO:0000256" key="1">
    <source>
        <dbReference type="SAM" id="MobiDB-lite"/>
    </source>
</evidence>